<feature type="signal peptide" evidence="3">
    <location>
        <begin position="1"/>
        <end position="23"/>
    </location>
</feature>
<keyword evidence="3" id="KW-0732">Signal</keyword>
<evidence type="ECO:0000259" key="4">
    <source>
        <dbReference type="Pfam" id="PF00933"/>
    </source>
</evidence>
<dbReference type="GO" id="GO:0009254">
    <property type="term" value="P:peptidoglycan turnover"/>
    <property type="evidence" value="ECO:0007669"/>
    <property type="project" value="TreeGrafter"/>
</dbReference>
<dbReference type="InterPro" id="IPR001764">
    <property type="entry name" value="Glyco_hydro_3_N"/>
</dbReference>
<dbReference type="PANTHER" id="PTHR30480:SF13">
    <property type="entry name" value="BETA-HEXOSAMINIDASE"/>
    <property type="match status" value="1"/>
</dbReference>
<evidence type="ECO:0000256" key="2">
    <source>
        <dbReference type="SAM" id="MobiDB-lite"/>
    </source>
</evidence>
<dbReference type="PANTHER" id="PTHR30480">
    <property type="entry name" value="BETA-HEXOSAMINIDASE-RELATED"/>
    <property type="match status" value="1"/>
</dbReference>
<evidence type="ECO:0000256" key="1">
    <source>
        <dbReference type="ARBA" id="ARBA00005336"/>
    </source>
</evidence>
<dbReference type="Pfam" id="PF00933">
    <property type="entry name" value="Glyco_hydro_3"/>
    <property type="match status" value="1"/>
</dbReference>
<organism evidence="5 6">
    <name type="scientific">Nocardioides panacis</name>
    <dbReference type="NCBI Taxonomy" id="2849501"/>
    <lineage>
        <taxon>Bacteria</taxon>
        <taxon>Bacillati</taxon>
        <taxon>Actinomycetota</taxon>
        <taxon>Actinomycetes</taxon>
        <taxon>Propionibacteriales</taxon>
        <taxon>Nocardioidaceae</taxon>
        <taxon>Nocardioides</taxon>
    </lineage>
</organism>
<protein>
    <submittedName>
        <fullName evidence="5">Glycoside hydrolase family 3 protein</fullName>
    </submittedName>
</protein>
<dbReference type="EMBL" id="CP077062">
    <property type="protein sequence ID" value="QWZ06905.1"/>
    <property type="molecule type" value="Genomic_DNA"/>
</dbReference>
<evidence type="ECO:0000256" key="3">
    <source>
        <dbReference type="SAM" id="SignalP"/>
    </source>
</evidence>
<sequence>MLLPRTGAAVATAALLAVSACGAAGPDGPDPRPTSSGGSWKQGGSSGTGTFRPLPVETGWGPSPGEIDRARSLVGGLSLRERAGQVIVASYGGTAAPTGLVRRLHLGGVVAFSENLAGAGQVARSNRALQRSAARDGRRWPVLVGVDQEGGRVARVTSGVTGFPAFMTAGAAGDPGLTREAYAASGAELLGLGFTVDFAPDSDVTVGPADPAIGARSAGSSPERVAAQVTAAVQGFASSGLVPVVKHFPGHGSVTTDSHYGLPVQHRSLAELRARDLVPFRAAVDAGTSAVMVGHLDVRAVDPRTPSSLSHAVVAGLLRDELGFRGVAFTDSLQMAAVADRFGSAGSAVRALRAGEDVLLMPPDPRAARDGIVAAVRDGRLPQARLDQAAIRMVALLLHQRDQAHRPRPAGSGGDVSRRLSAAGITSVSGPCSGRLVGPRVRVSGPASAVARFRAAAASAGLRVVGPARRTGKHAKRPPRATTVRLVDSTGGPARGDVVVALDIPYVLGGSTAPVRIATYGETPGAFDALLAVLLGRATAPGRLPVDVAGVPRDGC</sequence>
<evidence type="ECO:0000313" key="5">
    <source>
        <dbReference type="EMBL" id="QWZ06905.1"/>
    </source>
</evidence>
<keyword evidence="5" id="KW-0378">Hydrolase</keyword>
<feature type="domain" description="Glycoside hydrolase family 3 N-terminal" evidence="4">
    <location>
        <begin position="79"/>
        <end position="394"/>
    </location>
</feature>
<accession>A0A975XYZ8</accession>
<dbReference type="InterPro" id="IPR050226">
    <property type="entry name" value="NagZ_Beta-hexosaminidase"/>
</dbReference>
<dbReference type="AlphaFoldDB" id="A0A975XYZ8"/>
<gene>
    <name evidence="5" type="ORF">KRR39_15455</name>
</gene>
<reference evidence="5" key="1">
    <citation type="submission" date="2021-06" db="EMBL/GenBank/DDBJ databases">
        <title>Complete genome sequence of Nocardioides sp. G188.</title>
        <authorList>
            <person name="Im W.-T."/>
        </authorList>
    </citation>
    <scope>NUCLEOTIDE SEQUENCE</scope>
    <source>
        <strain evidence="5">G188</strain>
    </source>
</reference>
<dbReference type="GO" id="GO:0005975">
    <property type="term" value="P:carbohydrate metabolic process"/>
    <property type="evidence" value="ECO:0007669"/>
    <property type="project" value="InterPro"/>
</dbReference>
<dbReference type="GO" id="GO:0004553">
    <property type="term" value="F:hydrolase activity, hydrolyzing O-glycosyl compounds"/>
    <property type="evidence" value="ECO:0007669"/>
    <property type="project" value="InterPro"/>
</dbReference>
<dbReference type="Proteomes" id="UP000683575">
    <property type="component" value="Chromosome"/>
</dbReference>
<name>A0A975XYZ8_9ACTN</name>
<keyword evidence="6" id="KW-1185">Reference proteome</keyword>
<feature type="chain" id="PRO_5039093875" evidence="3">
    <location>
        <begin position="24"/>
        <end position="556"/>
    </location>
</feature>
<dbReference type="PROSITE" id="PS51257">
    <property type="entry name" value="PROKAR_LIPOPROTEIN"/>
    <property type="match status" value="1"/>
</dbReference>
<proteinExistence type="inferred from homology"/>
<feature type="region of interest" description="Disordered" evidence="2">
    <location>
        <begin position="24"/>
        <end position="67"/>
    </location>
</feature>
<dbReference type="RefSeq" id="WP_216938248.1">
    <property type="nucleotide sequence ID" value="NZ_CP077062.1"/>
</dbReference>
<dbReference type="KEGG" id="nps:KRR39_15455"/>
<comment type="similarity">
    <text evidence="1">Belongs to the glycosyl hydrolase 3 family.</text>
</comment>
<evidence type="ECO:0000313" key="6">
    <source>
        <dbReference type="Proteomes" id="UP000683575"/>
    </source>
</evidence>